<dbReference type="InterPro" id="IPR025333">
    <property type="entry name" value="DUF4239"/>
</dbReference>
<organism evidence="2 3">
    <name type="scientific">Angustibacter luteus</name>
    <dbReference type="NCBI Taxonomy" id="658456"/>
    <lineage>
        <taxon>Bacteria</taxon>
        <taxon>Bacillati</taxon>
        <taxon>Actinomycetota</taxon>
        <taxon>Actinomycetes</taxon>
        <taxon>Kineosporiales</taxon>
        <taxon>Kineosporiaceae</taxon>
    </lineage>
</organism>
<dbReference type="Proteomes" id="UP001596189">
    <property type="component" value="Unassembled WGS sequence"/>
</dbReference>
<dbReference type="EMBL" id="JBHSRD010000004">
    <property type="protein sequence ID" value="MFC6007839.1"/>
    <property type="molecule type" value="Genomic_DNA"/>
</dbReference>
<keyword evidence="3" id="KW-1185">Reference proteome</keyword>
<feature type="transmembrane region" description="Helical" evidence="1">
    <location>
        <begin position="44"/>
        <end position="63"/>
    </location>
</feature>
<keyword evidence="1" id="KW-1133">Transmembrane helix</keyword>
<evidence type="ECO:0000313" key="2">
    <source>
        <dbReference type="EMBL" id="MFC6007839.1"/>
    </source>
</evidence>
<dbReference type="RefSeq" id="WP_345715481.1">
    <property type="nucleotide sequence ID" value="NZ_BAABFP010000002.1"/>
</dbReference>
<feature type="transmembrane region" description="Helical" evidence="1">
    <location>
        <begin position="175"/>
        <end position="198"/>
    </location>
</feature>
<keyword evidence="1" id="KW-0812">Transmembrane</keyword>
<evidence type="ECO:0000313" key="3">
    <source>
        <dbReference type="Proteomes" id="UP001596189"/>
    </source>
</evidence>
<name>A0ABW1JG84_9ACTN</name>
<keyword evidence="1" id="KW-0472">Membrane</keyword>
<sequence>MNILVGAIAVIIITSVTVTVMLLVRRGAPEGSYFKDGDRASGVFGVIATGFSVLLGFIIFLAFDSYDESRAGAEDEATVVVQQVQTAQFLPPSTANALTGELICYARTVSGPEWDALASGTLGDSINPWGVAMFHTIRAANPTTTAEQSAYDRWMDQTSDREQARMQRVHGAEGIIPVPLWMVLGVISVVIFVFMLFFADSGEGRWTQGILMGSVTVVVSLLLMLLVFFDHPHGNGVGRLHPTAMERTLRLTAAELAAAGTSVTPPCDAHGRAG</sequence>
<accession>A0ABW1JG84</accession>
<dbReference type="Pfam" id="PF14023">
    <property type="entry name" value="Bestrophin-like"/>
    <property type="match status" value="1"/>
</dbReference>
<evidence type="ECO:0008006" key="4">
    <source>
        <dbReference type="Google" id="ProtNLM"/>
    </source>
</evidence>
<protein>
    <recommendedName>
        <fullName evidence="4">DUF4239 domain-containing protein</fullName>
    </recommendedName>
</protein>
<feature type="transmembrane region" description="Helical" evidence="1">
    <location>
        <begin position="7"/>
        <end position="24"/>
    </location>
</feature>
<feature type="transmembrane region" description="Helical" evidence="1">
    <location>
        <begin position="210"/>
        <end position="229"/>
    </location>
</feature>
<proteinExistence type="predicted"/>
<comment type="caution">
    <text evidence="2">The sequence shown here is derived from an EMBL/GenBank/DDBJ whole genome shotgun (WGS) entry which is preliminary data.</text>
</comment>
<gene>
    <name evidence="2" type="ORF">ACFQDO_11935</name>
</gene>
<evidence type="ECO:0000256" key="1">
    <source>
        <dbReference type="SAM" id="Phobius"/>
    </source>
</evidence>
<reference evidence="3" key="1">
    <citation type="journal article" date="2019" name="Int. J. Syst. Evol. Microbiol.">
        <title>The Global Catalogue of Microorganisms (GCM) 10K type strain sequencing project: providing services to taxonomists for standard genome sequencing and annotation.</title>
        <authorList>
            <consortium name="The Broad Institute Genomics Platform"/>
            <consortium name="The Broad Institute Genome Sequencing Center for Infectious Disease"/>
            <person name="Wu L."/>
            <person name="Ma J."/>
        </authorList>
    </citation>
    <scope>NUCLEOTIDE SEQUENCE [LARGE SCALE GENOMIC DNA]</scope>
    <source>
        <strain evidence="3">KACC 14249</strain>
    </source>
</reference>